<dbReference type="PANTHER" id="PTHR11022">
    <property type="entry name" value="PEPTIDOGLYCAN RECOGNITION PROTEIN"/>
    <property type="match status" value="1"/>
</dbReference>
<feature type="signal peptide" evidence="3">
    <location>
        <begin position="1"/>
        <end position="27"/>
    </location>
</feature>
<evidence type="ECO:0000256" key="1">
    <source>
        <dbReference type="ARBA" id="ARBA00007553"/>
    </source>
</evidence>
<feature type="domain" description="N-acetylmuramoyl-L-alanine amidase" evidence="4">
    <location>
        <begin position="287"/>
        <end position="448"/>
    </location>
</feature>
<proteinExistence type="inferred from homology"/>
<dbReference type="Proteomes" id="UP001501265">
    <property type="component" value="Unassembled WGS sequence"/>
</dbReference>
<sequence>MRGFLVSSIGVTCATALALPSAPPALAAASAPAAAAPRAALPAEGYVPGSTQSLPFGPSAGDRATGAPEPGLAPRDVRHFSLVGVVWDDPDTELHGSVQVRTRATGTGTWSDWRHLRTHDSEHGPDPDTPERTSGRVRGATAPLWVGDSDGVEVRVREAEREEGAAGDEGAGSAAGDEGAPSDEGAPGDEGGAAGVARAGGAERAVPPAALPGGLRLELVEPGRGAAPLDADEIPELSRAETENELLALGVGALTGQRPDQALRAKPHIGPRPGIVTRRGWGADEGLRERGFKYTKKVKAAFVHHSATGNNYRCAQVPSIIRGIYRYHVRSMGWRDVGYNFLIDRCGKIYEGRAGGVAKPVLGAHTRGFNSDSMGVVVLGTYGSKKPSAAAVKALSRLTAWKLGLYGMNPRGKTYLKSGGGNRYRKGRNVRLNVISGHRDGFATDCPGKQLYGKLGTARSTAARYQGR</sequence>
<protein>
    <submittedName>
        <fullName evidence="6">N-acetylmuramoyl-L-alanine amidase</fullName>
    </submittedName>
</protein>
<accession>A0ABP9BYD8</accession>
<comment type="similarity">
    <text evidence="1">Belongs to the N-acetylmuramoyl-L-alanine amidase 2 family.</text>
</comment>
<feature type="region of interest" description="Disordered" evidence="2">
    <location>
        <begin position="50"/>
        <end position="73"/>
    </location>
</feature>
<reference evidence="7" key="1">
    <citation type="journal article" date="2019" name="Int. J. Syst. Evol. Microbiol.">
        <title>The Global Catalogue of Microorganisms (GCM) 10K type strain sequencing project: providing services to taxonomists for standard genome sequencing and annotation.</title>
        <authorList>
            <consortium name="The Broad Institute Genomics Platform"/>
            <consortium name="The Broad Institute Genome Sequencing Center for Infectious Disease"/>
            <person name="Wu L."/>
            <person name="Ma J."/>
        </authorList>
    </citation>
    <scope>NUCLEOTIDE SEQUENCE [LARGE SCALE GENOMIC DNA]</scope>
    <source>
        <strain evidence="7">JCM 18081</strain>
    </source>
</reference>
<dbReference type="Pfam" id="PF01510">
    <property type="entry name" value="Amidase_2"/>
    <property type="match status" value="1"/>
</dbReference>
<evidence type="ECO:0000259" key="4">
    <source>
        <dbReference type="SMART" id="SM00644"/>
    </source>
</evidence>
<dbReference type="InterPro" id="IPR015510">
    <property type="entry name" value="PGRP"/>
</dbReference>
<feature type="domain" description="Peptidoglycan recognition protein family" evidence="5">
    <location>
        <begin position="273"/>
        <end position="421"/>
    </location>
</feature>
<dbReference type="SMART" id="SM00701">
    <property type="entry name" value="PGRP"/>
    <property type="match status" value="1"/>
</dbReference>
<evidence type="ECO:0000313" key="7">
    <source>
        <dbReference type="Proteomes" id="UP001501265"/>
    </source>
</evidence>
<dbReference type="InterPro" id="IPR002502">
    <property type="entry name" value="Amidase_domain"/>
</dbReference>
<gene>
    <name evidence="6" type="ORF">GCM10023220_34260</name>
</gene>
<feature type="compositionally biased region" description="Basic and acidic residues" evidence="2">
    <location>
        <begin position="152"/>
        <end position="164"/>
    </location>
</feature>
<dbReference type="InterPro" id="IPR006619">
    <property type="entry name" value="PGRP_domain_met/bac"/>
</dbReference>
<evidence type="ECO:0000256" key="3">
    <source>
        <dbReference type="SAM" id="SignalP"/>
    </source>
</evidence>
<evidence type="ECO:0000259" key="5">
    <source>
        <dbReference type="SMART" id="SM00701"/>
    </source>
</evidence>
<feature type="compositionally biased region" description="Low complexity" evidence="2">
    <location>
        <begin position="171"/>
        <end position="185"/>
    </location>
</feature>
<keyword evidence="7" id="KW-1185">Reference proteome</keyword>
<dbReference type="SUPFAM" id="SSF55846">
    <property type="entry name" value="N-acetylmuramoyl-L-alanine amidase-like"/>
    <property type="match status" value="1"/>
</dbReference>
<comment type="caution">
    <text evidence="6">The sequence shown here is derived from an EMBL/GenBank/DDBJ whole genome shotgun (WGS) entry which is preliminary data.</text>
</comment>
<feature type="compositionally biased region" description="Basic and acidic residues" evidence="2">
    <location>
        <begin position="112"/>
        <end position="134"/>
    </location>
</feature>
<feature type="compositionally biased region" description="Low complexity" evidence="2">
    <location>
        <begin position="195"/>
        <end position="208"/>
    </location>
</feature>
<feature type="chain" id="PRO_5046456009" evidence="3">
    <location>
        <begin position="28"/>
        <end position="468"/>
    </location>
</feature>
<evidence type="ECO:0000313" key="6">
    <source>
        <dbReference type="EMBL" id="GAA4802334.1"/>
    </source>
</evidence>
<dbReference type="PANTHER" id="PTHR11022:SF41">
    <property type="entry name" value="PEPTIDOGLYCAN-RECOGNITION PROTEIN LC-RELATED"/>
    <property type="match status" value="1"/>
</dbReference>
<dbReference type="InterPro" id="IPR036505">
    <property type="entry name" value="Amidase/PGRP_sf"/>
</dbReference>
<dbReference type="CDD" id="cd06583">
    <property type="entry name" value="PGRP"/>
    <property type="match status" value="1"/>
</dbReference>
<organism evidence="6 7">
    <name type="scientific">Streptomyces ziwulingensis</name>
    <dbReference type="NCBI Taxonomy" id="1045501"/>
    <lineage>
        <taxon>Bacteria</taxon>
        <taxon>Bacillati</taxon>
        <taxon>Actinomycetota</taxon>
        <taxon>Actinomycetes</taxon>
        <taxon>Kitasatosporales</taxon>
        <taxon>Streptomycetaceae</taxon>
        <taxon>Streptomyces</taxon>
    </lineage>
</organism>
<dbReference type="EMBL" id="BAABIG010000029">
    <property type="protein sequence ID" value="GAA4802334.1"/>
    <property type="molecule type" value="Genomic_DNA"/>
</dbReference>
<keyword evidence="3" id="KW-0732">Signal</keyword>
<dbReference type="Gene3D" id="3.40.80.10">
    <property type="entry name" value="Peptidoglycan recognition protein-like"/>
    <property type="match status" value="1"/>
</dbReference>
<dbReference type="RefSeq" id="WP_345620563.1">
    <property type="nucleotide sequence ID" value="NZ_BAABIG010000029.1"/>
</dbReference>
<name>A0ABP9BYD8_9ACTN</name>
<dbReference type="SMART" id="SM00644">
    <property type="entry name" value="Ami_2"/>
    <property type="match status" value="1"/>
</dbReference>
<evidence type="ECO:0000256" key="2">
    <source>
        <dbReference type="SAM" id="MobiDB-lite"/>
    </source>
</evidence>
<feature type="region of interest" description="Disordered" evidence="2">
    <location>
        <begin position="111"/>
        <end position="209"/>
    </location>
</feature>